<dbReference type="Gene3D" id="3.30.70.1280">
    <property type="entry name" value="SP0830-like domains"/>
    <property type="match status" value="1"/>
</dbReference>
<reference evidence="1 2" key="1">
    <citation type="submission" date="2018-11" db="EMBL/GenBank/DDBJ databases">
        <authorList>
            <person name="Zhou Z."/>
            <person name="Wang G."/>
        </authorList>
    </citation>
    <scope>NUCLEOTIDE SEQUENCE [LARGE SCALE GENOMIC DNA]</scope>
    <source>
        <strain evidence="1 2">KCTC42998</strain>
    </source>
</reference>
<evidence type="ECO:0000313" key="1">
    <source>
        <dbReference type="EMBL" id="RRB11750.1"/>
    </source>
</evidence>
<dbReference type="RefSeq" id="WP_124909417.1">
    <property type="nucleotide sequence ID" value="NZ_RQJP01000005.1"/>
</dbReference>
<dbReference type="PANTHER" id="PTHR36439">
    <property type="entry name" value="BLL4334 PROTEIN"/>
    <property type="match status" value="1"/>
</dbReference>
<gene>
    <name evidence="1" type="ORF">EHT87_25115</name>
</gene>
<dbReference type="Proteomes" id="UP000274271">
    <property type="component" value="Unassembled WGS sequence"/>
</dbReference>
<evidence type="ECO:0000313" key="2">
    <source>
        <dbReference type="Proteomes" id="UP000274271"/>
    </source>
</evidence>
<organism evidence="1 2">
    <name type="scientific">Larkinella knui</name>
    <dbReference type="NCBI Taxonomy" id="2025310"/>
    <lineage>
        <taxon>Bacteria</taxon>
        <taxon>Pseudomonadati</taxon>
        <taxon>Bacteroidota</taxon>
        <taxon>Cytophagia</taxon>
        <taxon>Cytophagales</taxon>
        <taxon>Spirosomataceae</taxon>
        <taxon>Larkinella</taxon>
    </lineage>
</organism>
<proteinExistence type="predicted"/>
<dbReference type="InterPro" id="IPR012545">
    <property type="entry name" value="DUF1697"/>
</dbReference>
<dbReference type="PIRSF" id="PIRSF008502">
    <property type="entry name" value="UCP008502"/>
    <property type="match status" value="1"/>
</dbReference>
<keyword evidence="2" id="KW-1185">Reference proteome</keyword>
<dbReference type="Pfam" id="PF08002">
    <property type="entry name" value="DUF1697"/>
    <property type="match status" value="1"/>
</dbReference>
<dbReference type="PANTHER" id="PTHR36439:SF1">
    <property type="entry name" value="DUF1697 DOMAIN-CONTAINING PROTEIN"/>
    <property type="match status" value="1"/>
</dbReference>
<accession>A0A3P1CEW0</accession>
<sequence length="187" mass="21240">MQTYIAILRGINVSGQKRIAMNELKSLFEELNCRDVKTYIQSGNVIFNHTSVDDQQQAREIERKLVQKYTFQVPVLVRSQSEWAHIAAHNPFLKETGIEIDKLHVTFLSEVPSAVNSDKIKDLQFGKDRFILAGKEIYVNCPSGYGTTKLSNSFFENKLKVTATTRNWKTVNELLKIAESVSDEAGK</sequence>
<dbReference type="OrthoDB" id="9806494at2"/>
<dbReference type="EMBL" id="RQJP01000005">
    <property type="protein sequence ID" value="RRB11750.1"/>
    <property type="molecule type" value="Genomic_DNA"/>
</dbReference>
<dbReference type="AlphaFoldDB" id="A0A3P1CEW0"/>
<protein>
    <submittedName>
        <fullName evidence="1">DUF1697 domain-containing protein</fullName>
    </submittedName>
</protein>
<name>A0A3P1CEW0_9BACT</name>
<dbReference type="SUPFAM" id="SSF160379">
    <property type="entry name" value="SP0830-like"/>
    <property type="match status" value="1"/>
</dbReference>
<comment type="caution">
    <text evidence="1">The sequence shown here is derived from an EMBL/GenBank/DDBJ whole genome shotgun (WGS) entry which is preliminary data.</text>
</comment>